<feature type="transmembrane region" description="Helical" evidence="15">
    <location>
        <begin position="876"/>
        <end position="894"/>
    </location>
</feature>
<protein>
    <recommendedName>
        <fullName evidence="3">ABC-type xenobiotic transporter</fullName>
        <ecNumber evidence="3">7.6.2.2</ecNumber>
    </recommendedName>
</protein>
<dbReference type="SUPFAM" id="SSF90123">
    <property type="entry name" value="ABC transporter transmembrane region"/>
    <property type="match status" value="2"/>
</dbReference>
<dbReference type="Pfam" id="PF00005">
    <property type="entry name" value="ABC_tran"/>
    <property type="match status" value="2"/>
</dbReference>
<feature type="domain" description="Tyrosine-protein phosphatase" evidence="16">
    <location>
        <begin position="1504"/>
        <end position="1754"/>
    </location>
</feature>
<evidence type="ECO:0000256" key="8">
    <source>
        <dbReference type="ARBA" id="ARBA00022840"/>
    </source>
</evidence>
<evidence type="ECO:0000256" key="10">
    <source>
        <dbReference type="ARBA" id="ARBA00022989"/>
    </source>
</evidence>
<keyword evidence="12" id="KW-0325">Glycoprotein</keyword>
<dbReference type="FunFam" id="3.40.50.300:FF:000479">
    <property type="entry name" value="Multidrug resistance protein 1A"/>
    <property type="match status" value="1"/>
</dbReference>
<accession>A0AAE9DSH1</accession>
<feature type="transmembrane region" description="Helical" evidence="15">
    <location>
        <begin position="956"/>
        <end position="978"/>
    </location>
</feature>
<feature type="domain" description="ABC transmembrane type-1" evidence="19">
    <location>
        <begin position="733"/>
        <end position="1018"/>
    </location>
</feature>
<keyword evidence="9" id="KW-1278">Translocase</keyword>
<dbReference type="Pfam" id="PF00664">
    <property type="entry name" value="ABC_membrane"/>
    <property type="match status" value="2"/>
</dbReference>
<evidence type="ECO:0000313" key="21">
    <source>
        <dbReference type="Proteomes" id="UP000827892"/>
    </source>
</evidence>
<dbReference type="InterPro" id="IPR016130">
    <property type="entry name" value="Tyr_Pase_AS"/>
</dbReference>
<feature type="compositionally biased region" description="Pro residues" evidence="14">
    <location>
        <begin position="1444"/>
        <end position="1453"/>
    </location>
</feature>
<feature type="domain" description="ABC transmembrane type-1" evidence="19">
    <location>
        <begin position="58"/>
        <end position="364"/>
    </location>
</feature>
<evidence type="ECO:0000256" key="1">
    <source>
        <dbReference type="ARBA" id="ARBA00004141"/>
    </source>
</evidence>
<dbReference type="SMART" id="SM00194">
    <property type="entry name" value="PTPc"/>
    <property type="match status" value="1"/>
</dbReference>
<dbReference type="GO" id="GO:0016020">
    <property type="term" value="C:membrane"/>
    <property type="evidence" value="ECO:0007669"/>
    <property type="project" value="UniProtKB-SubCell"/>
</dbReference>
<evidence type="ECO:0000259" key="18">
    <source>
        <dbReference type="PROSITE" id="PS50893"/>
    </source>
</evidence>
<dbReference type="InterPro" id="IPR017871">
    <property type="entry name" value="ABC_transporter-like_CS"/>
</dbReference>
<dbReference type="CDD" id="cd18578">
    <property type="entry name" value="ABC_6TM_Pgp_ABCB1_D2_like"/>
    <property type="match status" value="1"/>
</dbReference>
<dbReference type="SMART" id="SM00404">
    <property type="entry name" value="PTPc_motif"/>
    <property type="match status" value="1"/>
</dbReference>
<dbReference type="Gene3D" id="3.90.190.10">
    <property type="entry name" value="Protein tyrosine phosphatase superfamily"/>
    <property type="match status" value="1"/>
</dbReference>
<dbReference type="EMBL" id="CP090891">
    <property type="protein sequence ID" value="ULU10524.1"/>
    <property type="molecule type" value="Genomic_DNA"/>
</dbReference>
<dbReference type="InterPro" id="IPR003593">
    <property type="entry name" value="AAA+_ATPase"/>
</dbReference>
<name>A0AAE9DSH1_CAEBR</name>
<evidence type="ECO:0000259" key="17">
    <source>
        <dbReference type="PROSITE" id="PS50056"/>
    </source>
</evidence>
<dbReference type="FunFam" id="3.40.50.300:FF:000205">
    <property type="entry name" value="ABC transporter B family member 4"/>
    <property type="match status" value="1"/>
</dbReference>
<dbReference type="SMART" id="SM00382">
    <property type="entry name" value="AAA"/>
    <property type="match status" value="2"/>
</dbReference>
<dbReference type="SUPFAM" id="SSF52540">
    <property type="entry name" value="P-loop containing nucleoside triphosphate hydrolases"/>
    <property type="match status" value="2"/>
</dbReference>
<dbReference type="PROSITE" id="PS50929">
    <property type="entry name" value="ABC_TM1F"/>
    <property type="match status" value="2"/>
</dbReference>
<reference evidence="20 21" key="1">
    <citation type="submission" date="2022-05" db="EMBL/GenBank/DDBJ databases">
        <title>Chromosome-level reference genomes for two strains of Caenorhabditis briggsae: an improved platform for comparative genomics.</title>
        <authorList>
            <person name="Stevens L."/>
            <person name="Andersen E.C."/>
        </authorList>
    </citation>
    <scope>NUCLEOTIDE SEQUENCE [LARGE SCALE GENOMIC DNA]</scope>
    <source>
        <strain evidence="20">QX1410_ONT</strain>
        <tissue evidence="20">Whole-organism</tissue>
    </source>
</reference>
<dbReference type="PROSITE" id="PS00211">
    <property type="entry name" value="ABC_TRANSPORTER_1"/>
    <property type="match status" value="2"/>
</dbReference>
<evidence type="ECO:0000256" key="13">
    <source>
        <dbReference type="ARBA" id="ARBA00034018"/>
    </source>
</evidence>
<dbReference type="InterPro" id="IPR000242">
    <property type="entry name" value="PTP_cat"/>
</dbReference>
<feature type="domain" description="ABC transporter" evidence="18">
    <location>
        <begin position="399"/>
        <end position="635"/>
    </location>
</feature>
<feature type="transmembrane region" description="Helical" evidence="15">
    <location>
        <begin position="298"/>
        <end position="324"/>
    </location>
</feature>
<feature type="compositionally biased region" description="Pro residues" evidence="14">
    <location>
        <begin position="1390"/>
        <end position="1413"/>
    </location>
</feature>
<feature type="region of interest" description="Disordered" evidence="14">
    <location>
        <begin position="1438"/>
        <end position="1457"/>
    </location>
</feature>
<evidence type="ECO:0000256" key="3">
    <source>
        <dbReference type="ARBA" id="ARBA00012191"/>
    </source>
</evidence>
<evidence type="ECO:0000256" key="2">
    <source>
        <dbReference type="ARBA" id="ARBA00007577"/>
    </source>
</evidence>
<dbReference type="FunFam" id="1.20.1560.10:FF:000018">
    <property type="entry name" value="ATP-binding cassette subfamily B member 11"/>
    <property type="match status" value="1"/>
</dbReference>
<dbReference type="InterPro" id="IPR011527">
    <property type="entry name" value="ABC1_TM_dom"/>
</dbReference>
<feature type="transmembrane region" description="Helical" evidence="15">
    <location>
        <begin position="336"/>
        <end position="356"/>
    </location>
</feature>
<proteinExistence type="inferred from homology"/>
<dbReference type="GO" id="GO:0016887">
    <property type="term" value="F:ATP hydrolysis activity"/>
    <property type="evidence" value="ECO:0007669"/>
    <property type="project" value="InterPro"/>
</dbReference>
<evidence type="ECO:0000256" key="12">
    <source>
        <dbReference type="ARBA" id="ARBA00023180"/>
    </source>
</evidence>
<dbReference type="GO" id="GO:0004725">
    <property type="term" value="F:protein tyrosine phosphatase activity"/>
    <property type="evidence" value="ECO:0007669"/>
    <property type="project" value="InterPro"/>
</dbReference>
<comment type="catalytic activity">
    <reaction evidence="13">
        <text>ATP + H2O + xenobioticSide 1 = ADP + phosphate + xenobioticSide 2.</text>
        <dbReference type="EC" id="7.6.2.2"/>
    </reaction>
</comment>
<comment type="similarity">
    <text evidence="2">Belongs to the ABC transporter superfamily. ABCB family. Multidrug resistance exporter (TC 3.A.1.201) subfamily.</text>
</comment>
<feature type="domain" description="ABC transporter" evidence="18">
    <location>
        <begin position="1052"/>
        <end position="1289"/>
    </location>
</feature>
<dbReference type="InterPro" id="IPR036640">
    <property type="entry name" value="ABC1_TM_sf"/>
</dbReference>
<dbReference type="InterPro" id="IPR003439">
    <property type="entry name" value="ABC_transporter-like_ATP-bd"/>
</dbReference>
<dbReference type="FunFam" id="1.20.1560.10:FF:000303">
    <property type="entry name" value="ABC transporter PGP-2"/>
    <property type="match status" value="1"/>
</dbReference>
<evidence type="ECO:0000256" key="4">
    <source>
        <dbReference type="ARBA" id="ARBA00022448"/>
    </source>
</evidence>
<dbReference type="PROSITE" id="PS50055">
    <property type="entry name" value="TYR_PHOSPHATASE_PTP"/>
    <property type="match status" value="1"/>
</dbReference>
<dbReference type="EC" id="7.6.2.2" evidence="3"/>
<comment type="subcellular location">
    <subcellularLocation>
        <location evidence="1">Membrane</location>
        <topology evidence="1">Multi-pass membrane protein</topology>
    </subcellularLocation>
</comment>
<evidence type="ECO:0000256" key="5">
    <source>
        <dbReference type="ARBA" id="ARBA00022692"/>
    </source>
</evidence>
<dbReference type="PRINTS" id="PR00700">
    <property type="entry name" value="PRTYPHPHTASE"/>
</dbReference>
<evidence type="ECO:0000256" key="14">
    <source>
        <dbReference type="SAM" id="MobiDB-lite"/>
    </source>
</evidence>
<evidence type="ECO:0000256" key="7">
    <source>
        <dbReference type="ARBA" id="ARBA00022741"/>
    </source>
</evidence>
<dbReference type="CDD" id="cd00047">
    <property type="entry name" value="PTPc"/>
    <property type="match status" value="1"/>
</dbReference>
<dbReference type="CDD" id="cd03249">
    <property type="entry name" value="ABC_MTABC3_MDL1_MDL2"/>
    <property type="match status" value="2"/>
</dbReference>
<gene>
    <name evidence="20" type="ORF">L3Y34_014663</name>
</gene>
<dbReference type="InterPro" id="IPR029021">
    <property type="entry name" value="Prot-tyrosine_phosphatase-like"/>
</dbReference>
<evidence type="ECO:0000313" key="20">
    <source>
        <dbReference type="EMBL" id="ULU10524.1"/>
    </source>
</evidence>
<dbReference type="InterPro" id="IPR039421">
    <property type="entry name" value="Type_1_exporter"/>
</dbReference>
<dbReference type="CDD" id="cd18577">
    <property type="entry name" value="ABC_6TM_Pgp_ABCB1_D1_like"/>
    <property type="match status" value="1"/>
</dbReference>
<dbReference type="PANTHER" id="PTHR43394:SF27">
    <property type="entry name" value="ATP-DEPENDENT TRANSLOCASE ABCB1-LIKE"/>
    <property type="match status" value="1"/>
</dbReference>
<evidence type="ECO:0000256" key="11">
    <source>
        <dbReference type="ARBA" id="ARBA00023136"/>
    </source>
</evidence>
<feature type="transmembrane region" description="Helical" evidence="15">
    <location>
        <begin position="218"/>
        <end position="236"/>
    </location>
</feature>
<evidence type="ECO:0000259" key="19">
    <source>
        <dbReference type="PROSITE" id="PS50929"/>
    </source>
</evidence>
<dbReference type="SUPFAM" id="SSF52799">
    <property type="entry name" value="(Phosphotyrosine protein) phosphatases II"/>
    <property type="match status" value="1"/>
</dbReference>
<feature type="transmembrane region" description="Helical" evidence="15">
    <location>
        <begin position="122"/>
        <end position="146"/>
    </location>
</feature>
<keyword evidence="4" id="KW-0813">Transport</keyword>
<dbReference type="InterPro" id="IPR027417">
    <property type="entry name" value="P-loop_NTPase"/>
</dbReference>
<dbReference type="PANTHER" id="PTHR43394">
    <property type="entry name" value="ATP-DEPENDENT PERMEASE MDL1, MITOCHONDRIAL"/>
    <property type="match status" value="1"/>
</dbReference>
<dbReference type="InterPro" id="IPR000387">
    <property type="entry name" value="Tyr_Pase_dom"/>
</dbReference>
<dbReference type="Pfam" id="PF00102">
    <property type="entry name" value="Y_phosphatase"/>
    <property type="match status" value="1"/>
</dbReference>
<feature type="transmembrane region" description="Helical" evidence="15">
    <location>
        <begin position="851"/>
        <end position="870"/>
    </location>
</feature>
<dbReference type="PROSITE" id="PS50893">
    <property type="entry name" value="ABC_TRANSPORTER_2"/>
    <property type="match status" value="2"/>
</dbReference>
<dbReference type="InterPro" id="IPR003595">
    <property type="entry name" value="Tyr_Pase_cat"/>
</dbReference>
<keyword evidence="5 15" id="KW-0812">Transmembrane</keyword>
<evidence type="ECO:0000256" key="6">
    <source>
        <dbReference type="ARBA" id="ARBA00022737"/>
    </source>
</evidence>
<evidence type="ECO:0000256" key="9">
    <source>
        <dbReference type="ARBA" id="ARBA00022967"/>
    </source>
</evidence>
<dbReference type="GO" id="GO:0008559">
    <property type="term" value="F:ABC-type xenobiotic transporter activity"/>
    <property type="evidence" value="ECO:0007669"/>
    <property type="project" value="UniProtKB-EC"/>
</dbReference>
<feature type="transmembrane region" description="Helical" evidence="15">
    <location>
        <begin position="771"/>
        <end position="796"/>
    </location>
</feature>
<keyword evidence="7" id="KW-0547">Nucleotide-binding</keyword>
<feature type="transmembrane region" description="Helical" evidence="15">
    <location>
        <begin position="54"/>
        <end position="78"/>
    </location>
</feature>
<dbReference type="FunFam" id="1.20.1560.10:FF:000009">
    <property type="entry name" value="ABC transporter B family member 1"/>
    <property type="match status" value="1"/>
</dbReference>
<feature type="region of interest" description="Disordered" evidence="14">
    <location>
        <begin position="1377"/>
        <end position="1422"/>
    </location>
</feature>
<evidence type="ECO:0000259" key="16">
    <source>
        <dbReference type="PROSITE" id="PS50055"/>
    </source>
</evidence>
<keyword evidence="8" id="KW-0067">ATP-binding</keyword>
<evidence type="ECO:0000256" key="15">
    <source>
        <dbReference type="SAM" id="Phobius"/>
    </source>
</evidence>
<dbReference type="GO" id="GO:0005524">
    <property type="term" value="F:ATP binding"/>
    <property type="evidence" value="ECO:0007669"/>
    <property type="project" value="UniProtKB-KW"/>
</dbReference>
<keyword evidence="11 15" id="KW-0472">Membrane</keyword>
<feature type="domain" description="Tyrosine specific protein phosphatases" evidence="17">
    <location>
        <begin position="1672"/>
        <end position="1745"/>
    </location>
</feature>
<feature type="transmembrane region" description="Helical" evidence="15">
    <location>
        <begin position="729"/>
        <end position="751"/>
    </location>
</feature>
<sequence>MGKDTERTPLLLSSAEFRKSQTSLNSHSSDSSIDESTVKLTNYGLFSYTRGKDLILLIVGTIAAVIHGAGFPLLAIVLGGMTTVFLRAQNSDFVVGVGNVNPNGLEPISIDEFNSEVVKYCIYYLILGVAMFVTSYVQIACFESYAENLVHKLRQNYLKAILRQQIQWFDKQQTGNLTARLTDDLERVREGLGDKFALLVQMFAAFLAGYGVGFFYSWSMTLVMMGFAPLIVLSGAKMSKSMATRTKVEQETYAVAGAIAEETFSSIRTVHSLNGHKRELDRFWNALENGRKTGIVKYCYMGIGVGFSNLCMYSSYALAFWYGSTLIINDPTFDRGLIFTVFFAVLSGSTSLGGALPHLASFGTARGAAYTVLRVINSHPKIDPYSLEGLLVDNMKGDISFQNVHFRYPSRKDIPVLKGISLEVKSGEKIALVGSSGCGKSTIVNLLQRFYDPTKGKVSIDGVDLKEINVHSLREQIGIVSQEPVLFDGTIYENIKMGNEHATHDQVVEACKMANANDFIKRLPDGYGTRVGEKGVQLSGGQKQRIAIARALVKNPKILLLDEATSALDTEAEREVQAALDQAQAGRTTLIVAHRLSTIRNVDKIFVFKAGNIVETGSHEELMNKQGVFYDMTQAQVVRQQQQEAGKDIEDTISESAHSHLSRKSSTRSAISMATSIHQLAEEVELVDPFNGQTNQDMIRARVLAAFGGECKAPPTPISKIFNFNRDKIWWFIGGMFGAFIFGSVTPVFALVYAEIFNVYSEPVEQMQSDVYFWCGMFVLMGITFFIGFFISANCLGRCGESLTMKLRFEAFKNLMRQDIAFYDDLRHGTGKLCTRFATDAPNVRYVFTRLPVVLASIVTILGALGIGFYYGWQLALILVVMVPLLVMGGYFEMQMRFGKQIRDTQLLEEAGKVASQAVEHIRTVHSLNRQEQFHFTYCEYLREPFNTNLKHAHTYGAVFAFSQSLIFFMYAVAFYLGSIFVNQHSMQPIDVYRVFFAISFCGQMIGNTTSFIPDVVKARLAASLLFYLIEHPTPIDSLSEAGIVKPITGNISIRNIFFNYPTRKETKVLQGFTIDIKPGQTVALVGHSGCGKSTIMGLLERFYNQDKGMIMIDGDNIRNLNISSLRQQVCIVSQEPTLFDCTIGENICYGTNRNVTYQEIVEAAKMANIHNFILGLPDGYDTHVGEKGTQLSGGQKQRIAIARALVRSPSVLLLDEATSALDTESEKIVQEALDAAKQGRTCLVIAHRLSTIQNSDVIAIPPPLENVPPIMHQPRDRRNKDTTRSVMQTVEEPPSNQFKRNTNMLPPKTQMLPVNPSQNQYPIPPPAHSPMNNFQQNNYPKELPAKTMMLPPTPMVPIQAAPQSPARTQMVSVTPMANSTRPSQGFNPYNPPPPLPTPMTPMQQPPQQPPSPYARTPKNTNASVGTLMPVAQLPAITASTPSNLPPPPPTAPAPVYQPSAELFKKSKEKGGTIDEAEASEKAKRKEMINNWIRQVLTNGIEGLKKEYKDAPNGGTIEQAQVFHNNPTRNRYTNIPCCDATRVKLDGDPNFYIHANVVSSAQNRRFICAQAPLAGTVEEFWKMIIFSGLELIVMLCEFVETGKQKSAVYFPAKVGASMKIGKLCTVTKISSESLDKTLTMSTLRITKKDKQDATLTVKHIHWHNWPDHGVPDNFISPLRLLNLYRASPKPIIVHCSAGVGRTGTLVLIFIILESFSLPDFAGVPRLLAKLREERFKSIQTEMQYLYVHRCVLEYLVYKKYQHSKEDYAKFVKHYKAAEKTAA</sequence>
<dbReference type="PROSITE" id="PS00383">
    <property type="entry name" value="TYR_PHOSPHATASE_1"/>
    <property type="match status" value="1"/>
</dbReference>
<organism evidence="20 21">
    <name type="scientific">Caenorhabditis briggsae</name>
    <dbReference type="NCBI Taxonomy" id="6238"/>
    <lineage>
        <taxon>Eukaryota</taxon>
        <taxon>Metazoa</taxon>
        <taxon>Ecdysozoa</taxon>
        <taxon>Nematoda</taxon>
        <taxon>Chromadorea</taxon>
        <taxon>Rhabditida</taxon>
        <taxon>Rhabditina</taxon>
        <taxon>Rhabditomorpha</taxon>
        <taxon>Rhabditoidea</taxon>
        <taxon>Rhabditidae</taxon>
        <taxon>Peloderinae</taxon>
        <taxon>Caenorhabditis</taxon>
    </lineage>
</organism>
<dbReference type="Gene3D" id="3.40.50.300">
    <property type="entry name" value="P-loop containing nucleotide triphosphate hydrolases"/>
    <property type="match status" value="2"/>
</dbReference>
<dbReference type="Proteomes" id="UP000827892">
    <property type="component" value="Chromosome I"/>
</dbReference>
<keyword evidence="6" id="KW-0677">Repeat</keyword>
<dbReference type="PROSITE" id="PS50056">
    <property type="entry name" value="TYR_PHOSPHATASE_2"/>
    <property type="match status" value="1"/>
</dbReference>
<keyword evidence="10 15" id="KW-1133">Transmembrane helix</keyword>
<dbReference type="Gene3D" id="1.20.1560.10">
    <property type="entry name" value="ABC transporter type 1, transmembrane domain"/>
    <property type="match status" value="1"/>
</dbReference>